<evidence type="ECO:0000313" key="2">
    <source>
        <dbReference type="EMBL" id="GBL91922.1"/>
    </source>
</evidence>
<dbReference type="OrthoDB" id="6514389at2759"/>
<organism evidence="2 3">
    <name type="scientific">Araneus ventricosus</name>
    <name type="common">Orbweaver spider</name>
    <name type="synonym">Epeira ventricosa</name>
    <dbReference type="NCBI Taxonomy" id="182803"/>
    <lineage>
        <taxon>Eukaryota</taxon>
        <taxon>Metazoa</taxon>
        <taxon>Ecdysozoa</taxon>
        <taxon>Arthropoda</taxon>
        <taxon>Chelicerata</taxon>
        <taxon>Arachnida</taxon>
        <taxon>Araneae</taxon>
        <taxon>Araneomorphae</taxon>
        <taxon>Entelegynae</taxon>
        <taxon>Araneoidea</taxon>
        <taxon>Araneidae</taxon>
        <taxon>Araneus</taxon>
    </lineage>
</organism>
<dbReference type="SUPFAM" id="SSF53098">
    <property type="entry name" value="Ribonuclease H-like"/>
    <property type="match status" value="1"/>
</dbReference>
<gene>
    <name evidence="2" type="ORF">AVEN_172822_1</name>
</gene>
<dbReference type="InterPro" id="IPR002156">
    <property type="entry name" value="RNaseH_domain"/>
</dbReference>
<keyword evidence="3" id="KW-1185">Reference proteome</keyword>
<reference evidence="2 3" key="1">
    <citation type="journal article" date="2019" name="Sci. Rep.">
        <title>Orb-weaving spider Araneus ventricosus genome elucidates the spidroin gene catalogue.</title>
        <authorList>
            <person name="Kono N."/>
            <person name="Nakamura H."/>
            <person name="Ohtoshi R."/>
            <person name="Moran D.A.P."/>
            <person name="Shinohara A."/>
            <person name="Yoshida Y."/>
            <person name="Fujiwara M."/>
            <person name="Mori M."/>
            <person name="Tomita M."/>
            <person name="Arakawa K."/>
        </authorList>
    </citation>
    <scope>NUCLEOTIDE SEQUENCE [LARGE SCALE GENOMIC DNA]</scope>
</reference>
<dbReference type="GO" id="GO:0003676">
    <property type="term" value="F:nucleic acid binding"/>
    <property type="evidence" value="ECO:0007669"/>
    <property type="project" value="InterPro"/>
</dbReference>
<dbReference type="GO" id="GO:0004523">
    <property type="term" value="F:RNA-DNA hybrid ribonuclease activity"/>
    <property type="evidence" value="ECO:0007669"/>
    <property type="project" value="InterPro"/>
</dbReference>
<accession>A0A4Y2BI44</accession>
<dbReference type="EMBL" id="BGPR01000082">
    <property type="protein sequence ID" value="GBL91922.1"/>
    <property type="molecule type" value="Genomic_DNA"/>
</dbReference>
<sequence length="166" mass="18355">MVALREAMRWLSEESLVKCTIHADSQSSLKALAALQPNSTIALEILNIWSSLNTEVVISWVKGDLGVLGNEVADQLARQGTHGSTLNINLPKSCLKKISKSVPLKSGRIDGTFRKRVSEPSFLYLKSTLIEPHSTQEPTNSSQDMGCFVTSSQVRFMFTRSMLLRC</sequence>
<evidence type="ECO:0000313" key="3">
    <source>
        <dbReference type="Proteomes" id="UP000499080"/>
    </source>
</evidence>
<dbReference type="AlphaFoldDB" id="A0A4Y2BI44"/>
<name>A0A4Y2BI44_ARAVE</name>
<dbReference type="InterPro" id="IPR012337">
    <property type="entry name" value="RNaseH-like_sf"/>
</dbReference>
<comment type="caution">
    <text evidence="2">The sequence shown here is derived from an EMBL/GenBank/DDBJ whole genome shotgun (WGS) entry which is preliminary data.</text>
</comment>
<proteinExistence type="predicted"/>
<dbReference type="Proteomes" id="UP000499080">
    <property type="component" value="Unassembled WGS sequence"/>
</dbReference>
<evidence type="ECO:0000259" key="1">
    <source>
        <dbReference type="PROSITE" id="PS50879"/>
    </source>
</evidence>
<dbReference type="PROSITE" id="PS50879">
    <property type="entry name" value="RNASE_H_1"/>
    <property type="match status" value="1"/>
</dbReference>
<dbReference type="Gene3D" id="3.30.420.10">
    <property type="entry name" value="Ribonuclease H-like superfamily/Ribonuclease H"/>
    <property type="match status" value="1"/>
</dbReference>
<dbReference type="InterPro" id="IPR036397">
    <property type="entry name" value="RNaseH_sf"/>
</dbReference>
<feature type="domain" description="RNase H type-1" evidence="1">
    <location>
        <begin position="1"/>
        <end position="82"/>
    </location>
</feature>
<protein>
    <recommendedName>
        <fullName evidence="1">RNase H type-1 domain-containing protein</fullName>
    </recommendedName>
</protein>